<gene>
    <name evidence="1" type="ORF">LCGC14_3056620</name>
</gene>
<sequence length="128" mass="14035">MGRLDIFDRMRGVQENTPGLKSSKDINIEPVKNRLNGTIITDGPDSILKVDYSYPLMYTHGDVALKDVISIDPGLLRVLLPALPRSLDLSLNDLIFFDLETTGLSGGAGTYEGRCYEGNPSSNLNYEA</sequence>
<dbReference type="EMBL" id="LAZR01064593">
    <property type="protein sequence ID" value="KKK57227.1"/>
    <property type="molecule type" value="Genomic_DNA"/>
</dbReference>
<comment type="caution">
    <text evidence="1">The sequence shown here is derived from an EMBL/GenBank/DDBJ whole genome shotgun (WGS) entry which is preliminary data.</text>
</comment>
<proteinExistence type="predicted"/>
<accession>A0A0F8WK18</accession>
<organism evidence="1">
    <name type="scientific">marine sediment metagenome</name>
    <dbReference type="NCBI Taxonomy" id="412755"/>
    <lineage>
        <taxon>unclassified sequences</taxon>
        <taxon>metagenomes</taxon>
        <taxon>ecological metagenomes</taxon>
    </lineage>
</organism>
<name>A0A0F8WK18_9ZZZZ</name>
<protein>
    <submittedName>
        <fullName evidence="1">Uncharacterized protein</fullName>
    </submittedName>
</protein>
<evidence type="ECO:0000313" key="1">
    <source>
        <dbReference type="EMBL" id="KKK57227.1"/>
    </source>
</evidence>
<reference evidence="1" key="1">
    <citation type="journal article" date="2015" name="Nature">
        <title>Complex archaea that bridge the gap between prokaryotes and eukaryotes.</title>
        <authorList>
            <person name="Spang A."/>
            <person name="Saw J.H."/>
            <person name="Jorgensen S.L."/>
            <person name="Zaremba-Niedzwiedzka K."/>
            <person name="Martijn J."/>
            <person name="Lind A.E."/>
            <person name="van Eijk R."/>
            <person name="Schleper C."/>
            <person name="Guy L."/>
            <person name="Ettema T.J."/>
        </authorList>
    </citation>
    <scope>NUCLEOTIDE SEQUENCE</scope>
</reference>
<dbReference type="AlphaFoldDB" id="A0A0F8WK18"/>